<dbReference type="InterPro" id="IPR050312">
    <property type="entry name" value="IolE/XylAMocC-like"/>
</dbReference>
<proteinExistence type="predicted"/>
<organism evidence="2 3">
    <name type="scientific">Bacillus suaedaesalsae</name>
    <dbReference type="NCBI Taxonomy" id="2810349"/>
    <lineage>
        <taxon>Bacteria</taxon>
        <taxon>Bacillati</taxon>
        <taxon>Bacillota</taxon>
        <taxon>Bacilli</taxon>
        <taxon>Bacillales</taxon>
        <taxon>Bacillaceae</taxon>
        <taxon>Bacillus</taxon>
    </lineage>
</organism>
<evidence type="ECO:0000313" key="2">
    <source>
        <dbReference type="EMBL" id="MBM6618934.1"/>
    </source>
</evidence>
<dbReference type="SUPFAM" id="SSF51658">
    <property type="entry name" value="Xylose isomerase-like"/>
    <property type="match status" value="1"/>
</dbReference>
<dbReference type="Proteomes" id="UP001518925">
    <property type="component" value="Unassembled WGS sequence"/>
</dbReference>
<dbReference type="InterPro" id="IPR013022">
    <property type="entry name" value="Xyl_isomerase-like_TIM-brl"/>
</dbReference>
<dbReference type="PANTHER" id="PTHR12110:SF21">
    <property type="entry name" value="XYLOSE ISOMERASE-LIKE TIM BARREL DOMAIN-CONTAINING PROTEIN"/>
    <property type="match status" value="1"/>
</dbReference>
<keyword evidence="3" id="KW-1185">Reference proteome</keyword>
<sequence>MKLSFCTISFRHHLFSIHELVEWASKCGFQGVEMWGIHAKHLVEEGWNNHNLFNDNGLPVSMISGYVPFTDSFDVMKEHIADLSLLGKTFNSSKLRVFAGQIGSEKVTPEMYKEVTQQLKFAAQYVHQYGQQLVIETHPSTLADSVPATLRLIEEVDHPALRINFDALHVWESGCDVVEAFLKLKPFISHVHLKNISSRNQLSVFEPNNVYAAYGSRVGMTHLFEGAVDYSTLLPLIRDLDASLEWFGPKPKEVLSIDSQLVYKELSVLEVV</sequence>
<dbReference type="Pfam" id="PF01261">
    <property type="entry name" value="AP_endonuc_2"/>
    <property type="match status" value="1"/>
</dbReference>
<reference evidence="2 3" key="1">
    <citation type="submission" date="2021-02" db="EMBL/GenBank/DDBJ databases">
        <title>Bacillus sp. RD4P76, an endophyte from a halophyte.</title>
        <authorList>
            <person name="Sun J.-Q."/>
        </authorList>
    </citation>
    <scope>NUCLEOTIDE SEQUENCE [LARGE SCALE GENOMIC DNA]</scope>
    <source>
        <strain evidence="2 3">RD4P76</strain>
    </source>
</reference>
<dbReference type="EMBL" id="JAFELM010000036">
    <property type="protein sequence ID" value="MBM6618934.1"/>
    <property type="molecule type" value="Genomic_DNA"/>
</dbReference>
<dbReference type="PANTHER" id="PTHR12110">
    <property type="entry name" value="HYDROXYPYRUVATE ISOMERASE"/>
    <property type="match status" value="1"/>
</dbReference>
<name>A0ABS2DKB6_9BACI</name>
<dbReference type="Gene3D" id="3.20.20.150">
    <property type="entry name" value="Divalent-metal-dependent TIM barrel enzymes"/>
    <property type="match status" value="1"/>
</dbReference>
<dbReference type="GO" id="GO:0016853">
    <property type="term" value="F:isomerase activity"/>
    <property type="evidence" value="ECO:0007669"/>
    <property type="project" value="UniProtKB-KW"/>
</dbReference>
<protein>
    <submittedName>
        <fullName evidence="2">Sugar phosphate isomerase/epimerase</fullName>
    </submittedName>
</protein>
<keyword evidence="2" id="KW-0413">Isomerase</keyword>
<evidence type="ECO:0000259" key="1">
    <source>
        <dbReference type="Pfam" id="PF01261"/>
    </source>
</evidence>
<feature type="domain" description="Xylose isomerase-like TIM barrel" evidence="1">
    <location>
        <begin position="21"/>
        <end position="255"/>
    </location>
</feature>
<dbReference type="RefSeq" id="WP_204204274.1">
    <property type="nucleotide sequence ID" value="NZ_JAFELM010000036.1"/>
</dbReference>
<comment type="caution">
    <text evidence="2">The sequence shown here is derived from an EMBL/GenBank/DDBJ whole genome shotgun (WGS) entry which is preliminary data.</text>
</comment>
<evidence type="ECO:0000313" key="3">
    <source>
        <dbReference type="Proteomes" id="UP001518925"/>
    </source>
</evidence>
<gene>
    <name evidence="2" type="ORF">JR050_14790</name>
</gene>
<dbReference type="InterPro" id="IPR036237">
    <property type="entry name" value="Xyl_isomerase-like_sf"/>
</dbReference>
<accession>A0ABS2DKB6</accession>